<feature type="region of interest" description="Disordered" evidence="1">
    <location>
        <begin position="107"/>
        <end position="150"/>
    </location>
</feature>
<dbReference type="Proteomes" id="UP001472677">
    <property type="component" value="Unassembled WGS sequence"/>
</dbReference>
<evidence type="ECO:0000313" key="2">
    <source>
        <dbReference type="EMBL" id="KAK8500042.1"/>
    </source>
</evidence>
<evidence type="ECO:0000313" key="3">
    <source>
        <dbReference type="Proteomes" id="UP001472677"/>
    </source>
</evidence>
<evidence type="ECO:0008006" key="4">
    <source>
        <dbReference type="Google" id="ProtNLM"/>
    </source>
</evidence>
<keyword evidence="3" id="KW-1185">Reference proteome</keyword>
<dbReference type="EMBL" id="JBBPBM010000224">
    <property type="protein sequence ID" value="KAK8500042.1"/>
    <property type="molecule type" value="Genomic_DNA"/>
</dbReference>
<name>A0ABR2B0Q4_9ROSI</name>
<protein>
    <recommendedName>
        <fullName evidence="4">t-SNARE coiled-coil homology domain-containing protein</fullName>
    </recommendedName>
</protein>
<accession>A0ABR2B0Q4</accession>
<feature type="region of interest" description="Disordered" evidence="1">
    <location>
        <begin position="1"/>
        <end position="30"/>
    </location>
</feature>
<comment type="caution">
    <text evidence="2">The sequence shown here is derived from an EMBL/GenBank/DDBJ whole genome shotgun (WGS) entry which is preliminary data.</text>
</comment>
<evidence type="ECO:0000256" key="1">
    <source>
        <dbReference type="SAM" id="MobiDB-lite"/>
    </source>
</evidence>
<reference evidence="2 3" key="1">
    <citation type="journal article" date="2024" name="G3 (Bethesda)">
        <title>Genome assembly of Hibiscus sabdariffa L. provides insights into metabolisms of medicinal natural products.</title>
        <authorList>
            <person name="Kim T."/>
        </authorList>
    </citation>
    <scope>NUCLEOTIDE SEQUENCE [LARGE SCALE GENOMIC DNA]</scope>
    <source>
        <strain evidence="2">TK-2024</strain>
        <tissue evidence="2">Old leaves</tissue>
    </source>
</reference>
<organism evidence="2 3">
    <name type="scientific">Hibiscus sabdariffa</name>
    <name type="common">roselle</name>
    <dbReference type="NCBI Taxonomy" id="183260"/>
    <lineage>
        <taxon>Eukaryota</taxon>
        <taxon>Viridiplantae</taxon>
        <taxon>Streptophyta</taxon>
        <taxon>Embryophyta</taxon>
        <taxon>Tracheophyta</taxon>
        <taxon>Spermatophyta</taxon>
        <taxon>Magnoliopsida</taxon>
        <taxon>eudicotyledons</taxon>
        <taxon>Gunneridae</taxon>
        <taxon>Pentapetalae</taxon>
        <taxon>rosids</taxon>
        <taxon>malvids</taxon>
        <taxon>Malvales</taxon>
        <taxon>Malvaceae</taxon>
        <taxon>Malvoideae</taxon>
        <taxon>Hibiscus</taxon>
    </lineage>
</organism>
<sequence length="150" mass="16604">MAHTGDENVEVVETQRETRAMKAKRASSRDRLSTLEDKVERLEDGVRDAGERLDVVDGRLIELESKGDDVNIAINKAMEDLEKGDHSKRGSLYLIESPWTLLLKEEVKEASSKASTESSCDATPYTSPSSSSALSSENTQMLSVFRTESH</sequence>
<feature type="compositionally biased region" description="Low complexity" evidence="1">
    <location>
        <begin position="127"/>
        <end position="136"/>
    </location>
</feature>
<proteinExistence type="predicted"/>
<dbReference type="Gene3D" id="1.10.287.1490">
    <property type="match status" value="1"/>
</dbReference>
<gene>
    <name evidence="2" type="ORF">V6N12_037902</name>
</gene>